<gene>
    <name evidence="2" type="ORF">PMAL9190_03279</name>
</gene>
<evidence type="ECO:0000313" key="2">
    <source>
        <dbReference type="EMBL" id="SMY37959.1"/>
    </source>
</evidence>
<protein>
    <submittedName>
        <fullName evidence="2">Uncharacterized protein</fullName>
    </submittedName>
</protein>
<evidence type="ECO:0000256" key="1">
    <source>
        <dbReference type="SAM" id="Phobius"/>
    </source>
</evidence>
<organism evidence="2 3">
    <name type="scientific">Photobacterium malacitanum</name>
    <dbReference type="NCBI Taxonomy" id="2204294"/>
    <lineage>
        <taxon>Bacteria</taxon>
        <taxon>Pseudomonadati</taxon>
        <taxon>Pseudomonadota</taxon>
        <taxon>Gammaproteobacteria</taxon>
        <taxon>Vibrionales</taxon>
        <taxon>Vibrionaceae</taxon>
        <taxon>Photobacterium</taxon>
    </lineage>
</organism>
<proteinExistence type="predicted"/>
<dbReference type="RefSeq" id="WP_268808126.1">
    <property type="nucleotide sequence ID" value="NZ_FYAK01000010.1"/>
</dbReference>
<name>A0A1Y6MQ15_9GAMM</name>
<accession>A0A1Y6MQ15</accession>
<dbReference type="Proteomes" id="UP000195963">
    <property type="component" value="Unassembled WGS sequence"/>
</dbReference>
<dbReference type="EMBL" id="FYAK01000010">
    <property type="protein sequence ID" value="SMY37959.1"/>
    <property type="molecule type" value="Genomic_DNA"/>
</dbReference>
<evidence type="ECO:0000313" key="3">
    <source>
        <dbReference type="Proteomes" id="UP000195963"/>
    </source>
</evidence>
<keyword evidence="1" id="KW-0812">Transmembrane</keyword>
<sequence length="44" mass="5263">MSSFAIVYIIYYKLDMMMRLLIAGIMDFLGMLLTFIHNILELFR</sequence>
<keyword evidence="1" id="KW-0472">Membrane</keyword>
<keyword evidence="1" id="KW-1133">Transmembrane helix</keyword>
<reference evidence="3" key="1">
    <citation type="submission" date="2017-06" db="EMBL/GenBank/DDBJ databases">
        <authorList>
            <person name="Rodrigo-Torres L."/>
            <person name="Arahal R.D."/>
            <person name="Lucena T."/>
        </authorList>
    </citation>
    <scope>NUCLEOTIDE SEQUENCE [LARGE SCALE GENOMIC DNA]</scope>
    <source>
        <strain evidence="3">CECT 9190</strain>
    </source>
</reference>
<keyword evidence="3" id="KW-1185">Reference proteome</keyword>
<dbReference type="AlphaFoldDB" id="A0A1Y6MQ15"/>
<feature type="transmembrane region" description="Helical" evidence="1">
    <location>
        <begin position="20"/>
        <end position="40"/>
    </location>
</feature>